<comment type="caution">
    <text evidence="1">The sequence shown here is derived from an EMBL/GenBank/DDBJ whole genome shotgun (WGS) entry which is preliminary data.</text>
</comment>
<proteinExistence type="predicted"/>
<evidence type="ECO:0000313" key="1">
    <source>
        <dbReference type="EMBL" id="MQM72966.1"/>
    </source>
</evidence>
<evidence type="ECO:0000313" key="2">
    <source>
        <dbReference type="Proteomes" id="UP000473648"/>
    </source>
</evidence>
<dbReference type="EMBL" id="VOGB01000004">
    <property type="protein sequence ID" value="MQM72966.1"/>
    <property type="molecule type" value="Genomic_DNA"/>
</dbReference>
<name>A0A6L5GSY9_9FIRM</name>
<dbReference type="AlphaFoldDB" id="A0A6L5GSY9"/>
<accession>A0A6L5GSY9</accession>
<gene>
    <name evidence="1" type="ORF">FRC53_06010</name>
</gene>
<reference evidence="1" key="1">
    <citation type="journal article" date="2020" name="Appl. Environ. Microbiol.">
        <title>Medium-Chain Fatty Acid Synthesis by 'Candidatus Weimeria bifida' gen. nov., sp. nov., and 'Candidatus Pseudoramibacter fermentans' sp. nov.</title>
        <authorList>
            <person name="Scarborough M.J."/>
            <person name="Myers K.S."/>
            <person name="Donohue T.J."/>
            <person name="Noguera D.R."/>
        </authorList>
    </citation>
    <scope>NUCLEOTIDE SEQUENCE</scope>
    <source>
        <strain evidence="1">EUB1.1</strain>
    </source>
</reference>
<sequence length="83" mass="9415">MLENFEAQIKSGESAIISNNQFEVEVRPRVYDHGYTITKRALDNPLNIIEIRDIRLPLSISQLLKSAKEMLNAQYSLSAHASL</sequence>
<organism evidence="1 2">
    <name type="scientific">Candidatus Pseudoramibacter fermentans</name>
    <dbReference type="NCBI Taxonomy" id="2594427"/>
    <lineage>
        <taxon>Bacteria</taxon>
        <taxon>Bacillati</taxon>
        <taxon>Bacillota</taxon>
        <taxon>Clostridia</taxon>
        <taxon>Eubacteriales</taxon>
        <taxon>Eubacteriaceae</taxon>
        <taxon>Pseudoramibacter</taxon>
    </lineage>
</organism>
<dbReference type="Proteomes" id="UP000473648">
    <property type="component" value="Unassembled WGS sequence"/>
</dbReference>
<keyword evidence="2" id="KW-1185">Reference proteome</keyword>
<protein>
    <submittedName>
        <fullName evidence="1">Uncharacterized protein</fullName>
    </submittedName>
</protein>